<dbReference type="AlphaFoldDB" id="A0A8J8Q6I5"/>
<feature type="transmembrane region" description="Helical" evidence="6">
    <location>
        <begin position="415"/>
        <end position="435"/>
    </location>
</feature>
<dbReference type="PANTHER" id="PTHR42770:SF7">
    <property type="entry name" value="MEMBRANE PROTEIN"/>
    <property type="match status" value="1"/>
</dbReference>
<dbReference type="Gene3D" id="1.20.1740.10">
    <property type="entry name" value="Amino acid/polyamine transporter I"/>
    <property type="match status" value="1"/>
</dbReference>
<feature type="transmembrane region" description="Helical" evidence="6">
    <location>
        <begin position="441"/>
        <end position="458"/>
    </location>
</feature>
<feature type="transmembrane region" description="Helical" evidence="6">
    <location>
        <begin position="344"/>
        <end position="367"/>
    </location>
</feature>
<name>A0A8J8Q6I5_9EURY</name>
<keyword evidence="8" id="KW-1185">Reference proteome</keyword>
<evidence type="ECO:0000256" key="2">
    <source>
        <dbReference type="ARBA" id="ARBA00022475"/>
    </source>
</evidence>
<feature type="transmembrane region" description="Helical" evidence="6">
    <location>
        <begin position="373"/>
        <end position="394"/>
    </location>
</feature>
<keyword evidence="4 6" id="KW-1133">Transmembrane helix</keyword>
<feature type="transmembrane region" description="Helical" evidence="6">
    <location>
        <begin position="122"/>
        <end position="148"/>
    </location>
</feature>
<evidence type="ECO:0000256" key="4">
    <source>
        <dbReference type="ARBA" id="ARBA00022989"/>
    </source>
</evidence>
<dbReference type="RefSeq" id="WP_148858471.1">
    <property type="nucleotide sequence ID" value="NZ_PHNJ01000006.1"/>
</dbReference>
<organism evidence="7 8">
    <name type="scientific">Natronococcus pandeyae</name>
    <dbReference type="NCBI Taxonomy" id="2055836"/>
    <lineage>
        <taxon>Archaea</taxon>
        <taxon>Methanobacteriati</taxon>
        <taxon>Methanobacteriota</taxon>
        <taxon>Stenosarchaea group</taxon>
        <taxon>Halobacteria</taxon>
        <taxon>Halobacteriales</taxon>
        <taxon>Natrialbaceae</taxon>
        <taxon>Natronococcus</taxon>
    </lineage>
</organism>
<dbReference type="GO" id="GO:0005886">
    <property type="term" value="C:plasma membrane"/>
    <property type="evidence" value="ECO:0007669"/>
    <property type="project" value="UniProtKB-SubCell"/>
</dbReference>
<evidence type="ECO:0000256" key="5">
    <source>
        <dbReference type="ARBA" id="ARBA00023136"/>
    </source>
</evidence>
<feature type="transmembrane region" description="Helical" evidence="6">
    <location>
        <begin position="12"/>
        <end position="34"/>
    </location>
</feature>
<gene>
    <name evidence="7" type="ORF">CV102_13220</name>
</gene>
<evidence type="ECO:0000313" key="8">
    <source>
        <dbReference type="Proteomes" id="UP000766904"/>
    </source>
</evidence>
<dbReference type="EMBL" id="PHNJ01000006">
    <property type="protein sequence ID" value="TYL38160.1"/>
    <property type="molecule type" value="Genomic_DNA"/>
</dbReference>
<comment type="subcellular location">
    <subcellularLocation>
        <location evidence="1">Cell membrane</location>
        <topology evidence="1">Multi-pass membrane protein</topology>
    </subcellularLocation>
</comment>
<dbReference type="PANTHER" id="PTHR42770">
    <property type="entry name" value="AMINO ACID TRANSPORTER-RELATED"/>
    <property type="match status" value="1"/>
</dbReference>
<evidence type="ECO:0000256" key="6">
    <source>
        <dbReference type="SAM" id="Phobius"/>
    </source>
</evidence>
<keyword evidence="2" id="KW-1003">Cell membrane</keyword>
<dbReference type="Pfam" id="PF13520">
    <property type="entry name" value="AA_permease_2"/>
    <property type="match status" value="1"/>
</dbReference>
<comment type="caution">
    <text evidence="7">The sequence shown here is derived from an EMBL/GenBank/DDBJ whole genome shotgun (WGS) entry which is preliminary data.</text>
</comment>
<dbReference type="OrthoDB" id="200332at2157"/>
<accession>A0A8J8Q6I5</accession>
<dbReference type="InterPro" id="IPR050367">
    <property type="entry name" value="APC_superfamily"/>
</dbReference>
<dbReference type="Proteomes" id="UP000766904">
    <property type="component" value="Unassembled WGS sequence"/>
</dbReference>
<evidence type="ECO:0000256" key="3">
    <source>
        <dbReference type="ARBA" id="ARBA00022692"/>
    </source>
</evidence>
<protein>
    <submittedName>
        <fullName evidence="7">Amino acid transporter</fullName>
    </submittedName>
</protein>
<proteinExistence type="predicted"/>
<evidence type="ECO:0000256" key="1">
    <source>
        <dbReference type="ARBA" id="ARBA00004651"/>
    </source>
</evidence>
<feature type="transmembrane region" description="Helical" evidence="6">
    <location>
        <begin position="199"/>
        <end position="221"/>
    </location>
</feature>
<keyword evidence="3 6" id="KW-0812">Transmembrane</keyword>
<evidence type="ECO:0000313" key="7">
    <source>
        <dbReference type="EMBL" id="TYL38160.1"/>
    </source>
</evidence>
<dbReference type="PIRSF" id="PIRSF006060">
    <property type="entry name" value="AA_transporter"/>
    <property type="match status" value="1"/>
</dbReference>
<sequence length="492" mass="51934">MPAEDFKLINEEIGPIAAVALLIGTAVGMSIFIVPTQMAAIAGPSVTVAILISIVPMVLGVLLLLQLGGAIPVAGGIYVYGSRLVGPYWGMLSMVVPVVAVWSYILFAALGFAQYLPVVTGALSLGVSVPALLAAWFLIGLFCVLNYVGVKIAANVQIAMVAFLVAGMLAFIAGSVPHFDTGNFEPMFPAGDGEPFADGLAPFFLAVVTLYIPFQGFAMIIEIGEELRDPVRNIPRVLAVGMSLVAVLTIGVIVALIGAASWQGVIDPATGEAMDGGLAAVGASFLPTWLVAFIGIAALIAAATTINTLLTSYSRTIMRASRDQVIPDVFAAVHGRFDTPHRAVLLLAVPPLLVAPFTGVLESVVLVDDVLDWLVTLTVTGIFISFMIGGVALWNLPKEFPQRYEYSIYKLPMPVLKVVAVGNVVVSFAFTLLVATSAPTALAFMIGWIVLTSLAYVYRIRAYDRQGVDLREQMSLLHKHETIGGGESGADD</sequence>
<reference evidence="7" key="1">
    <citation type="submission" date="2017-11" db="EMBL/GenBank/DDBJ databases">
        <authorList>
            <person name="Kajale S.C."/>
            <person name="Sharma A."/>
        </authorList>
    </citation>
    <scope>NUCLEOTIDE SEQUENCE</scope>
    <source>
        <strain evidence="7">LS1_42</strain>
    </source>
</reference>
<keyword evidence="5 6" id="KW-0472">Membrane</keyword>
<feature type="transmembrane region" description="Helical" evidence="6">
    <location>
        <begin position="160"/>
        <end position="179"/>
    </location>
</feature>
<feature type="transmembrane region" description="Helical" evidence="6">
    <location>
        <begin position="91"/>
        <end position="116"/>
    </location>
</feature>
<dbReference type="InterPro" id="IPR002293">
    <property type="entry name" value="AA/rel_permease1"/>
</dbReference>
<dbReference type="GO" id="GO:0022857">
    <property type="term" value="F:transmembrane transporter activity"/>
    <property type="evidence" value="ECO:0007669"/>
    <property type="project" value="InterPro"/>
</dbReference>
<feature type="transmembrane region" description="Helical" evidence="6">
    <location>
        <begin position="286"/>
        <end position="310"/>
    </location>
</feature>
<feature type="transmembrane region" description="Helical" evidence="6">
    <location>
        <begin position="46"/>
        <end position="79"/>
    </location>
</feature>
<feature type="transmembrane region" description="Helical" evidence="6">
    <location>
        <begin position="242"/>
        <end position="266"/>
    </location>
</feature>